<keyword evidence="6 10" id="KW-1133">Transmembrane helix</keyword>
<evidence type="ECO:0000256" key="6">
    <source>
        <dbReference type="ARBA" id="ARBA00022989"/>
    </source>
</evidence>
<keyword evidence="5 10" id="KW-0552">Olfaction</keyword>
<gene>
    <name evidence="12" type="ORF">O3M35_002589</name>
</gene>
<dbReference type="InterPro" id="IPR004117">
    <property type="entry name" value="7tm6_olfct_rcpt"/>
</dbReference>
<dbReference type="EMBL" id="JAPXFL010000011">
    <property type="protein sequence ID" value="KAK9499568.1"/>
    <property type="molecule type" value="Genomic_DNA"/>
</dbReference>
<evidence type="ECO:0000313" key="13">
    <source>
        <dbReference type="Proteomes" id="UP001461498"/>
    </source>
</evidence>
<evidence type="ECO:0000256" key="1">
    <source>
        <dbReference type="ARBA" id="ARBA00004651"/>
    </source>
</evidence>
<dbReference type="GO" id="GO:0005549">
    <property type="term" value="F:odorant binding"/>
    <property type="evidence" value="ECO:0007669"/>
    <property type="project" value="InterPro"/>
</dbReference>
<name>A0AAW1CPB8_9HEMI</name>
<accession>A0AAW1CPB8</accession>
<evidence type="ECO:0000256" key="5">
    <source>
        <dbReference type="ARBA" id="ARBA00022725"/>
    </source>
</evidence>
<evidence type="ECO:0000256" key="9">
    <source>
        <dbReference type="ARBA" id="ARBA00023224"/>
    </source>
</evidence>
<keyword evidence="4 10" id="KW-0812">Transmembrane</keyword>
<comment type="subcellular location">
    <subcellularLocation>
        <location evidence="1 10">Cell membrane</location>
        <topology evidence="1 10">Multi-pass membrane protein</topology>
    </subcellularLocation>
</comment>
<reference evidence="12 13" key="1">
    <citation type="submission" date="2022-12" db="EMBL/GenBank/DDBJ databases">
        <title>Chromosome-level genome assembly of true bugs.</title>
        <authorList>
            <person name="Ma L."/>
            <person name="Li H."/>
        </authorList>
    </citation>
    <scope>NUCLEOTIDE SEQUENCE [LARGE SCALE GENOMIC DNA]</scope>
    <source>
        <strain evidence="12">Lab_2022b</strain>
    </source>
</reference>
<dbReference type="Proteomes" id="UP001461498">
    <property type="component" value="Unassembled WGS sequence"/>
</dbReference>
<keyword evidence="7 10" id="KW-0472">Membrane</keyword>
<proteinExistence type="inferred from homology"/>
<evidence type="ECO:0000256" key="8">
    <source>
        <dbReference type="ARBA" id="ARBA00023170"/>
    </source>
</evidence>
<comment type="similarity">
    <text evidence="10">Belongs to the insect chemoreceptor superfamily. Heteromeric odorant receptor channel (TC 1.A.69) family.</text>
</comment>
<dbReference type="GO" id="GO:0005886">
    <property type="term" value="C:plasma membrane"/>
    <property type="evidence" value="ECO:0007669"/>
    <property type="project" value="UniProtKB-SubCell"/>
</dbReference>
<evidence type="ECO:0000256" key="3">
    <source>
        <dbReference type="ARBA" id="ARBA00022606"/>
    </source>
</evidence>
<comment type="caution">
    <text evidence="12">The sequence shown here is derived from an EMBL/GenBank/DDBJ whole genome shotgun (WGS) entry which is preliminary data.</text>
</comment>
<evidence type="ECO:0000313" key="12">
    <source>
        <dbReference type="EMBL" id="KAK9499568.1"/>
    </source>
</evidence>
<evidence type="ECO:0000256" key="4">
    <source>
        <dbReference type="ARBA" id="ARBA00022692"/>
    </source>
</evidence>
<dbReference type="GO" id="GO:0007165">
    <property type="term" value="P:signal transduction"/>
    <property type="evidence" value="ECO:0007669"/>
    <property type="project" value="UniProtKB-KW"/>
</dbReference>
<feature type="region of interest" description="Disordered" evidence="11">
    <location>
        <begin position="329"/>
        <end position="348"/>
    </location>
</feature>
<feature type="transmembrane region" description="Helical" evidence="10">
    <location>
        <begin position="68"/>
        <end position="91"/>
    </location>
</feature>
<dbReference type="AlphaFoldDB" id="A0AAW1CPB8"/>
<keyword evidence="8 10" id="KW-0675">Receptor</keyword>
<organism evidence="12 13">
    <name type="scientific">Rhynocoris fuscipes</name>
    <dbReference type="NCBI Taxonomy" id="488301"/>
    <lineage>
        <taxon>Eukaryota</taxon>
        <taxon>Metazoa</taxon>
        <taxon>Ecdysozoa</taxon>
        <taxon>Arthropoda</taxon>
        <taxon>Hexapoda</taxon>
        <taxon>Insecta</taxon>
        <taxon>Pterygota</taxon>
        <taxon>Neoptera</taxon>
        <taxon>Paraneoptera</taxon>
        <taxon>Hemiptera</taxon>
        <taxon>Heteroptera</taxon>
        <taxon>Panheteroptera</taxon>
        <taxon>Cimicomorpha</taxon>
        <taxon>Reduviidae</taxon>
        <taxon>Harpactorinae</taxon>
        <taxon>Harpactorini</taxon>
        <taxon>Rhynocoris</taxon>
    </lineage>
</organism>
<dbReference type="Pfam" id="PF02949">
    <property type="entry name" value="7tm_6"/>
    <property type="match status" value="1"/>
</dbReference>
<comment type="caution">
    <text evidence="10">Lacks conserved residue(s) required for the propagation of feature annotation.</text>
</comment>
<dbReference type="PANTHER" id="PTHR21137:SF35">
    <property type="entry name" value="ODORANT RECEPTOR 19A-RELATED"/>
    <property type="match status" value="1"/>
</dbReference>
<dbReference type="PANTHER" id="PTHR21137">
    <property type="entry name" value="ODORANT RECEPTOR"/>
    <property type="match status" value="1"/>
</dbReference>
<dbReference type="GO" id="GO:0004984">
    <property type="term" value="F:olfactory receptor activity"/>
    <property type="evidence" value="ECO:0007669"/>
    <property type="project" value="InterPro"/>
</dbReference>
<feature type="transmembrane region" description="Helical" evidence="10">
    <location>
        <begin position="6"/>
        <end position="26"/>
    </location>
</feature>
<evidence type="ECO:0000256" key="11">
    <source>
        <dbReference type="SAM" id="MobiDB-lite"/>
    </source>
</evidence>
<sequence length="380" mass="43463">MADMIQTLSGGIMCVLASMKLSLFALRRKQIRHLFNRIEDKRITALRNEEYSDYIHETEIFGRKVTKIIFYAFIGLPVPLFILNTLSFYLSNFKRKQLLVKVFIGWSREKPLAHILANGLITIVTMSVIFVTVGFYIMEMTFAFYISAFIKILRNKLINKGINNKVVYDDHKAIIQLINDYNGILSGLIYIETVLSPLVPCGYALSVIRALQRRETGQVLDNSAKTLRCLMPALVSCTCGQLVLDEMEKLHEAAFMNNWYEEGTKARKNLLTLMTKTTNPNNAVDQPTIAKDWQVVENRRTSKRKTKITTERDDDDDDVLKRNKKTKFKDVAGSASDQSNAIDQPTIAKDWQVVENRSASKRKNKNYNRTSGDDVVLIKK</sequence>
<evidence type="ECO:0000256" key="7">
    <source>
        <dbReference type="ARBA" id="ARBA00023136"/>
    </source>
</evidence>
<keyword evidence="2" id="KW-1003">Cell membrane</keyword>
<feature type="transmembrane region" description="Helical" evidence="10">
    <location>
        <begin position="111"/>
        <end position="137"/>
    </location>
</feature>
<keyword evidence="9 10" id="KW-0807">Transducer</keyword>
<keyword evidence="13" id="KW-1185">Reference proteome</keyword>
<protein>
    <recommendedName>
        <fullName evidence="10">Odorant receptor</fullName>
    </recommendedName>
</protein>
<evidence type="ECO:0000256" key="2">
    <source>
        <dbReference type="ARBA" id="ARBA00022475"/>
    </source>
</evidence>
<keyword evidence="3 10" id="KW-0716">Sensory transduction</keyword>
<evidence type="ECO:0000256" key="10">
    <source>
        <dbReference type="RuleBase" id="RU351113"/>
    </source>
</evidence>